<evidence type="ECO:0000313" key="2">
    <source>
        <dbReference type="EMBL" id="GBG39598.1"/>
    </source>
</evidence>
<feature type="domain" description="Amidohydrolase 3" evidence="1">
    <location>
        <begin position="3"/>
        <end position="465"/>
    </location>
</feature>
<dbReference type="AlphaFoldDB" id="A0AA37UXA6"/>
<dbReference type="Pfam" id="PF07969">
    <property type="entry name" value="Amidohydro_3"/>
    <property type="match status" value="1"/>
</dbReference>
<accession>A0AA37UXA6</accession>
<dbReference type="InterPro" id="IPR011059">
    <property type="entry name" value="Metal-dep_hydrolase_composite"/>
</dbReference>
<reference evidence="2" key="1">
    <citation type="journal article" date="2018" name="Genome Announc.">
        <title>Draft Genome Sequence of Mycobacterium montefiorense Isolated from Japanese Black Salamander (Hynobius nigrescens).</title>
        <authorList>
            <person name="Fukano H."/>
            <person name="Yoshida M."/>
            <person name="Shimizu A."/>
            <person name="Iwao H."/>
            <person name="Katayama Y."/>
            <person name="Omatsu T."/>
            <person name="Mizutani T."/>
            <person name="Kurata O."/>
            <person name="Wada S."/>
            <person name="Hoshino Y."/>
        </authorList>
    </citation>
    <scope>NUCLEOTIDE SEQUENCE</scope>
    <source>
        <strain evidence="2">BS</strain>
    </source>
</reference>
<dbReference type="GO" id="GO:0016810">
    <property type="term" value="F:hydrolase activity, acting on carbon-nitrogen (but not peptide) bonds"/>
    <property type="evidence" value="ECO:0007669"/>
    <property type="project" value="InterPro"/>
</dbReference>
<reference evidence="3" key="3">
    <citation type="journal article" date="2022" name="Microbiol. Resour. Announc.">
        <title>Draft Genome Sequences of Eight Mycobacterium montefiorense Strains Isolated from Salamanders in Captivity.</title>
        <authorList>
            <person name="Komine T."/>
            <person name="Ihara H."/>
            <person name="Fukano H."/>
            <person name="Hoshino Y."/>
            <person name="Kurata O."/>
            <person name="Wada S."/>
        </authorList>
    </citation>
    <scope>NUCLEOTIDE SEQUENCE</scope>
    <source>
        <strain evidence="3">NJB18185</strain>
    </source>
</reference>
<keyword evidence="4" id="KW-1185">Reference proteome</keyword>
<dbReference type="PANTHER" id="PTHR22642">
    <property type="entry name" value="IMIDAZOLONEPROPIONASE"/>
    <property type="match status" value="1"/>
</dbReference>
<dbReference type="Gene3D" id="3.20.20.140">
    <property type="entry name" value="Metal-dependent hydrolases"/>
    <property type="match status" value="1"/>
</dbReference>
<dbReference type="SUPFAM" id="SSF51556">
    <property type="entry name" value="Metallo-dependent hydrolases"/>
    <property type="match status" value="1"/>
</dbReference>
<dbReference type="InterPro" id="IPR013108">
    <property type="entry name" value="Amidohydro_3"/>
</dbReference>
<evidence type="ECO:0000313" key="4">
    <source>
        <dbReference type="Proteomes" id="UP000245060"/>
    </source>
</evidence>
<dbReference type="RefSeq" id="WP_235616861.1">
    <property type="nucleotide sequence ID" value="NZ_BFCH01000020.1"/>
</dbReference>
<evidence type="ECO:0000313" key="5">
    <source>
        <dbReference type="Proteomes" id="UP001139505"/>
    </source>
</evidence>
<dbReference type="EMBL" id="BQYH01000069">
    <property type="protein sequence ID" value="GKU75157.1"/>
    <property type="molecule type" value="Genomic_DNA"/>
</dbReference>
<dbReference type="Proteomes" id="UP001139505">
    <property type="component" value="Unassembled WGS sequence"/>
</dbReference>
<evidence type="ECO:0000259" key="1">
    <source>
        <dbReference type="Pfam" id="PF07969"/>
    </source>
</evidence>
<dbReference type="InterPro" id="IPR032466">
    <property type="entry name" value="Metal_Hydrolase"/>
</dbReference>
<name>A0AA37UXA6_9MYCO</name>
<dbReference type="Proteomes" id="UP000245060">
    <property type="component" value="Unassembled WGS sequence"/>
</dbReference>
<proteinExistence type="predicted"/>
<sequence>MLGVTMANGADLSAVRTLDELVDELRAYRIAQPHQEWLQGWGLDPNAFGRQPITSVPIVAAVGDIPALLILFDGHSVIATPAALHLAGIRGAMRFDGAAAVVCDEGRPTGHLLEIPAYDLVRNVMPQPSVAEAQSRLQALLAAMAATGLTAGNAMDFDGRADEVMASLPGDTPLPLRLRFAPMCMPGSKREFLDHVIDLQRMRGDRWQVEGAKFMIDGTIDAGTAWLDHPDCHGESTAPFWPDPDEYIDCVRYLAAAGVPTVTHAIGDAGVRYVLDALSGIPARATETSPRQVPHRIEHIETIPDELLPRFRHLDVTASMQPTHCTLYTRADHSDNWSTRLGADRADQGFRIRDLREAGARVALGSDWPVAPYDPRGIIADAQLRRRHGHPDDAPIGGQQKLTALMALEGYTTHAAAAAGLSSVAGMIAPGRRADLSAFALDPVQVPPDEFAESVVPLTVVAAEVAHRSHD</sequence>
<reference evidence="4" key="2">
    <citation type="submission" date="2018-04" db="EMBL/GenBank/DDBJ databases">
        <title>Draft genome sequence of Mycobacterium montefiorense isolated from Japanese black salamander.</title>
        <authorList>
            <person name="Fukano H."/>
            <person name="Yoshida M."/>
            <person name="Shimizu A."/>
            <person name="Iwao H."/>
            <person name="Kurata O."/>
            <person name="Katayama Y."/>
            <person name="Omatsu T."/>
            <person name="Mizutani T."/>
            <person name="Wada S."/>
            <person name="Hoshino Y."/>
        </authorList>
    </citation>
    <scope>NUCLEOTIDE SEQUENCE [LARGE SCALE GENOMIC DNA]</scope>
    <source>
        <strain evidence="4">BS</strain>
    </source>
</reference>
<comment type="caution">
    <text evidence="3">The sequence shown here is derived from an EMBL/GenBank/DDBJ whole genome shotgun (WGS) entry which is preliminary data.</text>
</comment>
<evidence type="ECO:0000313" key="3">
    <source>
        <dbReference type="EMBL" id="GKU75157.1"/>
    </source>
</evidence>
<dbReference type="EMBL" id="BFCH01000020">
    <property type="protein sequence ID" value="GBG39598.1"/>
    <property type="molecule type" value="Genomic_DNA"/>
</dbReference>
<dbReference type="Gene3D" id="3.10.310.70">
    <property type="match status" value="1"/>
</dbReference>
<protein>
    <submittedName>
        <fullName evidence="3">Amidohydrolase</fullName>
    </submittedName>
</protein>
<reference evidence="3" key="4">
    <citation type="submission" date="2022-04" db="EMBL/GenBank/DDBJ databases">
        <authorList>
            <person name="Komine T."/>
            <person name="Fukano H."/>
            <person name="Wada S."/>
        </authorList>
    </citation>
    <scope>NUCLEOTIDE SEQUENCE</scope>
    <source>
        <strain evidence="3">NJB18185</strain>
    </source>
</reference>
<dbReference type="PANTHER" id="PTHR22642:SF2">
    <property type="entry name" value="PROTEIN LONG AFTER FAR-RED 3"/>
    <property type="match status" value="1"/>
</dbReference>
<dbReference type="Gene3D" id="2.30.40.10">
    <property type="entry name" value="Urease, subunit C, domain 1"/>
    <property type="match status" value="1"/>
</dbReference>
<organism evidence="3 5">
    <name type="scientific">Mycobacterium montefiorense</name>
    <dbReference type="NCBI Taxonomy" id="154654"/>
    <lineage>
        <taxon>Bacteria</taxon>
        <taxon>Bacillati</taxon>
        <taxon>Actinomycetota</taxon>
        <taxon>Actinomycetes</taxon>
        <taxon>Mycobacteriales</taxon>
        <taxon>Mycobacteriaceae</taxon>
        <taxon>Mycobacterium</taxon>
        <taxon>Mycobacterium simiae complex</taxon>
    </lineage>
</organism>
<gene>
    <name evidence="2" type="ORF">MmonteBS_39700</name>
    <name evidence="3" type="ORF">NJB18185_49280</name>
</gene>